<evidence type="ECO:0000256" key="1">
    <source>
        <dbReference type="SAM" id="MobiDB-lite"/>
    </source>
</evidence>
<name>A0AAD5T8S3_9FUNG</name>
<gene>
    <name evidence="2" type="ORF">HK100_002402</name>
</gene>
<keyword evidence="3" id="KW-1185">Reference proteome</keyword>
<comment type="caution">
    <text evidence="2">The sequence shown here is derived from an EMBL/GenBank/DDBJ whole genome shotgun (WGS) entry which is preliminary data.</text>
</comment>
<organism evidence="2 3">
    <name type="scientific">Physocladia obscura</name>
    <dbReference type="NCBI Taxonomy" id="109957"/>
    <lineage>
        <taxon>Eukaryota</taxon>
        <taxon>Fungi</taxon>
        <taxon>Fungi incertae sedis</taxon>
        <taxon>Chytridiomycota</taxon>
        <taxon>Chytridiomycota incertae sedis</taxon>
        <taxon>Chytridiomycetes</taxon>
        <taxon>Chytridiales</taxon>
        <taxon>Chytriomycetaceae</taxon>
        <taxon>Physocladia</taxon>
    </lineage>
</organism>
<proteinExistence type="predicted"/>
<protein>
    <submittedName>
        <fullName evidence="2">Uncharacterized protein</fullName>
    </submittedName>
</protein>
<reference evidence="2" key="1">
    <citation type="submission" date="2020-05" db="EMBL/GenBank/DDBJ databases">
        <title>Phylogenomic resolution of chytrid fungi.</title>
        <authorList>
            <person name="Stajich J.E."/>
            <person name="Amses K."/>
            <person name="Simmons R."/>
            <person name="Seto K."/>
            <person name="Myers J."/>
            <person name="Bonds A."/>
            <person name="Quandt C.A."/>
            <person name="Barry K."/>
            <person name="Liu P."/>
            <person name="Grigoriev I."/>
            <person name="Longcore J.E."/>
            <person name="James T.Y."/>
        </authorList>
    </citation>
    <scope>NUCLEOTIDE SEQUENCE</scope>
    <source>
        <strain evidence="2">JEL0513</strain>
    </source>
</reference>
<evidence type="ECO:0000313" key="3">
    <source>
        <dbReference type="Proteomes" id="UP001211907"/>
    </source>
</evidence>
<accession>A0AAD5T8S3</accession>
<feature type="compositionally biased region" description="Low complexity" evidence="1">
    <location>
        <begin position="1"/>
        <end position="13"/>
    </location>
</feature>
<dbReference type="Proteomes" id="UP001211907">
    <property type="component" value="Unassembled WGS sequence"/>
</dbReference>
<dbReference type="AlphaFoldDB" id="A0AAD5T8S3"/>
<sequence length="187" mass="19862">MPPTASSSSSSSSVQSREKISRRSVNTSSQILPTYIRASSSITVVTTPILRDKEKQGSATAKIFPSTSAVNNIAPRPWSTSSERRVAFSPPLISSPQKNSDQSVDSAKIAPFSDFIASNGGSDVSESLTRKTDVAGGGVVAPYYTSFSSLTGDHSRPDDIAKFRGIEELSHSTLRAAVGFLLLFIAF</sequence>
<evidence type="ECO:0000313" key="2">
    <source>
        <dbReference type="EMBL" id="KAJ3135757.1"/>
    </source>
</evidence>
<feature type="region of interest" description="Disordered" evidence="1">
    <location>
        <begin position="1"/>
        <end position="27"/>
    </location>
</feature>
<dbReference type="EMBL" id="JADGJH010000156">
    <property type="protein sequence ID" value="KAJ3135757.1"/>
    <property type="molecule type" value="Genomic_DNA"/>
</dbReference>